<evidence type="ECO:0000259" key="1">
    <source>
        <dbReference type="Pfam" id="PF03537"/>
    </source>
</evidence>
<protein>
    <recommendedName>
        <fullName evidence="1">Glycoside-hydrolase family GH114 TIM-barrel domain-containing protein</fullName>
    </recommendedName>
</protein>
<dbReference type="OrthoDB" id="2108802at2759"/>
<evidence type="ECO:0000313" key="2">
    <source>
        <dbReference type="EMBL" id="KNC78493.1"/>
    </source>
</evidence>
<dbReference type="InterPro" id="IPR017853">
    <property type="entry name" value="GH"/>
</dbReference>
<evidence type="ECO:0000313" key="3">
    <source>
        <dbReference type="Proteomes" id="UP000054560"/>
    </source>
</evidence>
<dbReference type="RefSeq" id="XP_014152395.1">
    <property type="nucleotide sequence ID" value="XM_014296920.1"/>
</dbReference>
<dbReference type="SUPFAM" id="SSF51445">
    <property type="entry name" value="(Trans)glycosidases"/>
    <property type="match status" value="1"/>
</dbReference>
<dbReference type="InterPro" id="IPR013785">
    <property type="entry name" value="Aldolase_TIM"/>
</dbReference>
<reference evidence="2 3" key="1">
    <citation type="submission" date="2011-02" db="EMBL/GenBank/DDBJ databases">
        <title>The Genome Sequence of Sphaeroforma arctica JP610.</title>
        <authorList>
            <consortium name="The Broad Institute Genome Sequencing Platform"/>
            <person name="Russ C."/>
            <person name="Cuomo C."/>
            <person name="Young S.K."/>
            <person name="Zeng Q."/>
            <person name="Gargeya S."/>
            <person name="Alvarado L."/>
            <person name="Berlin A."/>
            <person name="Chapman S.B."/>
            <person name="Chen Z."/>
            <person name="Freedman E."/>
            <person name="Gellesch M."/>
            <person name="Goldberg J."/>
            <person name="Griggs A."/>
            <person name="Gujja S."/>
            <person name="Heilman E."/>
            <person name="Heiman D."/>
            <person name="Howarth C."/>
            <person name="Mehta T."/>
            <person name="Neiman D."/>
            <person name="Pearson M."/>
            <person name="Roberts A."/>
            <person name="Saif S."/>
            <person name="Shea T."/>
            <person name="Shenoy N."/>
            <person name="Sisk P."/>
            <person name="Stolte C."/>
            <person name="Sykes S."/>
            <person name="White J."/>
            <person name="Yandava C."/>
            <person name="Burger G."/>
            <person name="Gray M.W."/>
            <person name="Holland P.W.H."/>
            <person name="King N."/>
            <person name="Lang F.B.F."/>
            <person name="Roger A.J."/>
            <person name="Ruiz-Trillo I."/>
            <person name="Haas B."/>
            <person name="Nusbaum C."/>
            <person name="Birren B."/>
        </authorList>
    </citation>
    <scope>NUCLEOTIDE SEQUENCE [LARGE SCALE GENOMIC DNA]</scope>
    <source>
        <strain evidence="2 3">JP610</strain>
    </source>
</reference>
<proteinExistence type="predicted"/>
<dbReference type="InterPro" id="IPR004352">
    <property type="entry name" value="GH114_TIM-barrel"/>
</dbReference>
<gene>
    <name evidence="2" type="ORF">SARC_09078</name>
</gene>
<dbReference type="STRING" id="667725.A0A0L0FR64"/>
<dbReference type="GeneID" id="25909582"/>
<name>A0A0L0FR64_9EUKA</name>
<organism evidence="2 3">
    <name type="scientific">Sphaeroforma arctica JP610</name>
    <dbReference type="NCBI Taxonomy" id="667725"/>
    <lineage>
        <taxon>Eukaryota</taxon>
        <taxon>Ichthyosporea</taxon>
        <taxon>Ichthyophonida</taxon>
        <taxon>Sphaeroforma</taxon>
    </lineage>
</organism>
<dbReference type="Gene3D" id="3.20.20.70">
    <property type="entry name" value="Aldolase class I"/>
    <property type="match status" value="1"/>
</dbReference>
<dbReference type="PANTHER" id="PTHR35273">
    <property type="entry name" value="ALPHA-1,4 POLYGALACTOSAMINIDASE, PUTATIVE (AFU_ORTHOLOGUE AFUA_3G07890)-RELATED"/>
    <property type="match status" value="1"/>
</dbReference>
<dbReference type="EMBL" id="KQ242479">
    <property type="protein sequence ID" value="KNC78493.1"/>
    <property type="molecule type" value="Genomic_DNA"/>
</dbReference>
<keyword evidence="3" id="KW-1185">Reference proteome</keyword>
<dbReference type="AlphaFoldDB" id="A0A0L0FR64"/>
<feature type="domain" description="Glycoside-hydrolase family GH114 TIM-barrel" evidence="1">
    <location>
        <begin position="2"/>
        <end position="156"/>
    </location>
</feature>
<dbReference type="Pfam" id="PF03537">
    <property type="entry name" value="Glyco_hydro_114"/>
    <property type="match status" value="1"/>
</dbReference>
<accession>A0A0L0FR64</accession>
<dbReference type="PANTHER" id="PTHR35273:SF2">
    <property type="entry name" value="ALPHA-GALACTOSIDASE"/>
    <property type="match status" value="1"/>
</dbReference>
<feature type="non-terminal residue" evidence="2">
    <location>
        <position position="168"/>
    </location>
</feature>
<sequence length="168" mass="19215">MIDIDLQTKSKDYVQSLVDGGQYLVCYFSAGTAEDWRPDYLDMLEYASKDSLYPGESWIDITQWEDFKHLIKARMEEAVEKGYEPKDSLKPYQIDYMRWMANTAHELGLEIAQKNTVDLIPDLIDVSATIVAEFKKQDKAVFGVGYNTDGSCSDAEAEGIMRKYKHSN</sequence>
<dbReference type="Proteomes" id="UP000054560">
    <property type="component" value="Unassembled WGS sequence"/>
</dbReference>